<organism evidence="2 3">
    <name type="scientific">Trifolium medium</name>
    <dbReference type="NCBI Taxonomy" id="97028"/>
    <lineage>
        <taxon>Eukaryota</taxon>
        <taxon>Viridiplantae</taxon>
        <taxon>Streptophyta</taxon>
        <taxon>Embryophyta</taxon>
        <taxon>Tracheophyta</taxon>
        <taxon>Spermatophyta</taxon>
        <taxon>Magnoliopsida</taxon>
        <taxon>eudicotyledons</taxon>
        <taxon>Gunneridae</taxon>
        <taxon>Pentapetalae</taxon>
        <taxon>rosids</taxon>
        <taxon>fabids</taxon>
        <taxon>Fabales</taxon>
        <taxon>Fabaceae</taxon>
        <taxon>Papilionoideae</taxon>
        <taxon>50 kb inversion clade</taxon>
        <taxon>NPAAA clade</taxon>
        <taxon>Hologalegina</taxon>
        <taxon>IRL clade</taxon>
        <taxon>Trifolieae</taxon>
        <taxon>Trifolium</taxon>
    </lineage>
</organism>
<comment type="caution">
    <text evidence="2">The sequence shown here is derived from an EMBL/GenBank/DDBJ whole genome shotgun (WGS) entry which is preliminary data.</text>
</comment>
<feature type="compositionally biased region" description="Basic residues" evidence="1">
    <location>
        <begin position="55"/>
        <end position="67"/>
    </location>
</feature>
<dbReference type="EMBL" id="LXQA010740007">
    <property type="protein sequence ID" value="MCI68635.1"/>
    <property type="molecule type" value="Genomic_DNA"/>
</dbReference>
<keyword evidence="3" id="KW-1185">Reference proteome</keyword>
<sequence length="67" mass="7761">MLRRLSHEMNAKAKQFSQELKAELRRFSLSHAGSETALTARDLRKQRAQHDRNRSAAKKALRGLKFI</sequence>
<evidence type="ECO:0000313" key="2">
    <source>
        <dbReference type="EMBL" id="MCI68635.1"/>
    </source>
</evidence>
<dbReference type="Proteomes" id="UP000265520">
    <property type="component" value="Unassembled WGS sequence"/>
</dbReference>
<evidence type="ECO:0000313" key="3">
    <source>
        <dbReference type="Proteomes" id="UP000265520"/>
    </source>
</evidence>
<name>A0A392UA78_9FABA</name>
<feature type="compositionally biased region" description="Basic and acidic residues" evidence="1">
    <location>
        <begin position="44"/>
        <end position="54"/>
    </location>
</feature>
<feature type="non-terminal residue" evidence="2">
    <location>
        <position position="67"/>
    </location>
</feature>
<protein>
    <submittedName>
        <fullName evidence="2">Respiratory burst oxidase protein A-like</fullName>
    </submittedName>
</protein>
<accession>A0A392UA78</accession>
<proteinExistence type="predicted"/>
<dbReference type="AlphaFoldDB" id="A0A392UA78"/>
<reference evidence="2 3" key="1">
    <citation type="journal article" date="2018" name="Front. Plant Sci.">
        <title>Red Clover (Trifolium pratense) and Zigzag Clover (T. medium) - A Picture of Genomic Similarities and Differences.</title>
        <authorList>
            <person name="Dluhosova J."/>
            <person name="Istvanek J."/>
            <person name="Nedelnik J."/>
            <person name="Repkova J."/>
        </authorList>
    </citation>
    <scope>NUCLEOTIDE SEQUENCE [LARGE SCALE GENOMIC DNA]</scope>
    <source>
        <strain evidence="3">cv. 10/8</strain>
        <tissue evidence="2">Leaf</tissue>
    </source>
</reference>
<evidence type="ECO:0000256" key="1">
    <source>
        <dbReference type="SAM" id="MobiDB-lite"/>
    </source>
</evidence>
<feature type="region of interest" description="Disordered" evidence="1">
    <location>
        <begin position="44"/>
        <end position="67"/>
    </location>
</feature>